<dbReference type="InterPro" id="IPR000868">
    <property type="entry name" value="Isochorismatase-like_dom"/>
</dbReference>
<sequence>MSEILDELNAWQNGLKALKFSEIFKNGSEKVVFISVDMINGFCSEGALASKRVGELASHIADTFRLAREKFDLKNYILIQDAHEPNSAEFASFPAHALKGQDEAEAVDELRNLDFFSEMKIFYKNSLSIAYSQEFNKFISKFDSFVIMGDCTDMCIYQLVSHLRLSANEQNLKREIIVPANLVQTYDAPGHSWDFYQNVFLHHMQMALNARVVKELEI</sequence>
<evidence type="ECO:0000313" key="2">
    <source>
        <dbReference type="EMBL" id="AVX44575.1"/>
    </source>
</evidence>
<organism evidence="2 3">
    <name type="scientific">Campylobacter concisus</name>
    <dbReference type="NCBI Taxonomy" id="199"/>
    <lineage>
        <taxon>Bacteria</taxon>
        <taxon>Pseudomonadati</taxon>
        <taxon>Campylobacterota</taxon>
        <taxon>Epsilonproteobacteria</taxon>
        <taxon>Campylobacterales</taxon>
        <taxon>Campylobacteraceae</taxon>
        <taxon>Campylobacter</taxon>
    </lineage>
</organism>
<dbReference type="AlphaFoldDB" id="A0A2R4P1K7"/>
<dbReference type="SUPFAM" id="SSF52499">
    <property type="entry name" value="Isochorismatase-like hydrolases"/>
    <property type="match status" value="1"/>
</dbReference>
<keyword evidence="2" id="KW-0378">Hydrolase</keyword>
<dbReference type="GO" id="GO:0019365">
    <property type="term" value="P:pyridine nucleotide salvage"/>
    <property type="evidence" value="ECO:0007669"/>
    <property type="project" value="InterPro"/>
</dbReference>
<dbReference type="InterPro" id="IPR044717">
    <property type="entry name" value="NIC1"/>
</dbReference>
<dbReference type="PANTHER" id="PTHR47297">
    <property type="match status" value="1"/>
</dbReference>
<gene>
    <name evidence="2" type="ORF">CCS77_1514</name>
</gene>
<dbReference type="PANTHER" id="PTHR47297:SF2">
    <property type="entry name" value="OS02G0606800 PROTEIN"/>
    <property type="match status" value="1"/>
</dbReference>
<dbReference type="GO" id="GO:0008936">
    <property type="term" value="F:nicotinamidase activity"/>
    <property type="evidence" value="ECO:0007669"/>
    <property type="project" value="UniProtKB-EC"/>
</dbReference>
<proteinExistence type="predicted"/>
<dbReference type="EC" id="3.5.1.19" evidence="2"/>
<dbReference type="RefSeq" id="WP_107917031.1">
    <property type="nucleotide sequence ID" value="NZ_CP021642.1"/>
</dbReference>
<feature type="domain" description="Isochorismatase-like" evidence="1">
    <location>
        <begin position="33"/>
        <end position="192"/>
    </location>
</feature>
<dbReference type="Proteomes" id="UP000241854">
    <property type="component" value="Chromosome"/>
</dbReference>
<reference evidence="2 3" key="1">
    <citation type="journal article" date="2018" name="Emerg. Microbes Infect.">
        <title>Genomic analysis of oral Campylobacter concisus strains identified a potential bacterial molecular marker associated with active Crohn's disease.</title>
        <authorList>
            <person name="Liu F."/>
            <person name="Ma R."/>
            <person name="Tay C.Y.A."/>
            <person name="Octavia S."/>
            <person name="Lan R."/>
            <person name="Chung H.K.L."/>
            <person name="Riordan S.M."/>
            <person name="Grimm M.C."/>
            <person name="Leong R.W."/>
            <person name="Tanaka M.M."/>
            <person name="Connor S."/>
            <person name="Zhang L."/>
        </authorList>
    </citation>
    <scope>NUCLEOTIDE SEQUENCE [LARGE SCALE GENOMIC DNA]</scope>
    <source>
        <strain evidence="2 3">P2CDO4</strain>
    </source>
</reference>
<protein>
    <submittedName>
        <fullName evidence="2">Nicotinamidase</fullName>
        <ecNumber evidence="2">3.5.1.19</ecNumber>
    </submittedName>
</protein>
<dbReference type="Pfam" id="PF00857">
    <property type="entry name" value="Isochorismatase"/>
    <property type="match status" value="1"/>
</dbReference>
<dbReference type="EMBL" id="CP021642">
    <property type="protein sequence ID" value="AVX44575.1"/>
    <property type="molecule type" value="Genomic_DNA"/>
</dbReference>
<evidence type="ECO:0000313" key="3">
    <source>
        <dbReference type="Proteomes" id="UP000241854"/>
    </source>
</evidence>
<name>A0A2R4P1K7_9BACT</name>
<accession>A0A2R4P1K7</accession>
<evidence type="ECO:0000259" key="1">
    <source>
        <dbReference type="Pfam" id="PF00857"/>
    </source>
</evidence>
<dbReference type="InterPro" id="IPR036380">
    <property type="entry name" value="Isochorismatase-like_sf"/>
</dbReference>
<dbReference type="Gene3D" id="3.40.50.850">
    <property type="entry name" value="Isochorismatase-like"/>
    <property type="match status" value="1"/>
</dbReference>